<evidence type="ECO:0008006" key="4">
    <source>
        <dbReference type="Google" id="ProtNLM"/>
    </source>
</evidence>
<feature type="signal peptide" evidence="1">
    <location>
        <begin position="1"/>
        <end position="22"/>
    </location>
</feature>
<name>A0A6I0DNS4_BRUAN</name>
<dbReference type="RefSeq" id="WP_151576533.1">
    <property type="nucleotide sequence ID" value="NZ_WBWX01000003.1"/>
</dbReference>
<dbReference type="EMBL" id="WBWX01000003">
    <property type="protein sequence ID" value="KAB2798982.1"/>
    <property type="molecule type" value="Genomic_DNA"/>
</dbReference>
<gene>
    <name evidence="2" type="ORF">F9L06_10290</name>
</gene>
<evidence type="ECO:0000313" key="3">
    <source>
        <dbReference type="Proteomes" id="UP000441102"/>
    </source>
</evidence>
<evidence type="ECO:0000256" key="1">
    <source>
        <dbReference type="SAM" id="SignalP"/>
    </source>
</evidence>
<dbReference type="AlphaFoldDB" id="A0A6I0DNS4"/>
<comment type="caution">
    <text evidence="2">The sequence shown here is derived from an EMBL/GenBank/DDBJ whole genome shotgun (WGS) entry which is preliminary data.</text>
</comment>
<feature type="chain" id="PRO_5026085172" description="Lipoprotein" evidence="1">
    <location>
        <begin position="23"/>
        <end position="65"/>
    </location>
</feature>
<proteinExistence type="predicted"/>
<sequence length="65" mass="7290">MKALVTASFALLVLSSCTSNRAPDPEYKEVRCKQLLSRTEYPAIREIERVQARTEAAQLGCYQQG</sequence>
<keyword evidence="1" id="KW-0732">Signal</keyword>
<dbReference type="PROSITE" id="PS51257">
    <property type="entry name" value="PROKAR_LIPOPROTEIN"/>
    <property type="match status" value="1"/>
</dbReference>
<protein>
    <recommendedName>
        <fullName evidence="4">Lipoprotein</fullName>
    </recommendedName>
</protein>
<dbReference type="Proteomes" id="UP000441102">
    <property type="component" value="Unassembled WGS sequence"/>
</dbReference>
<accession>A0A6I0DNS4</accession>
<organism evidence="2 3">
    <name type="scientific">Brucella anthropi</name>
    <name type="common">Ochrobactrum anthropi</name>
    <dbReference type="NCBI Taxonomy" id="529"/>
    <lineage>
        <taxon>Bacteria</taxon>
        <taxon>Pseudomonadati</taxon>
        <taxon>Pseudomonadota</taxon>
        <taxon>Alphaproteobacteria</taxon>
        <taxon>Hyphomicrobiales</taxon>
        <taxon>Brucellaceae</taxon>
        <taxon>Brucella/Ochrobactrum group</taxon>
        <taxon>Brucella</taxon>
    </lineage>
</organism>
<reference evidence="2 3" key="1">
    <citation type="submission" date="2019-09" db="EMBL/GenBank/DDBJ databases">
        <title>Taxonomic organization of the family Brucellaceae based on a phylogenomic approach.</title>
        <authorList>
            <person name="Leclercq S."/>
            <person name="Cloeckaert A."/>
            <person name="Zygmunt M.S."/>
        </authorList>
    </citation>
    <scope>NUCLEOTIDE SEQUENCE [LARGE SCALE GENOMIC DNA]</scope>
    <source>
        <strain evidence="2 3">CCUG 34461</strain>
    </source>
</reference>
<evidence type="ECO:0000313" key="2">
    <source>
        <dbReference type="EMBL" id="KAB2798982.1"/>
    </source>
</evidence>